<organism evidence="1">
    <name type="scientific">Ixodes ricinus</name>
    <name type="common">Common tick</name>
    <name type="synonym">Acarus ricinus</name>
    <dbReference type="NCBI Taxonomy" id="34613"/>
    <lineage>
        <taxon>Eukaryota</taxon>
        <taxon>Metazoa</taxon>
        <taxon>Ecdysozoa</taxon>
        <taxon>Arthropoda</taxon>
        <taxon>Chelicerata</taxon>
        <taxon>Arachnida</taxon>
        <taxon>Acari</taxon>
        <taxon>Parasitiformes</taxon>
        <taxon>Ixodida</taxon>
        <taxon>Ixodoidea</taxon>
        <taxon>Ixodidae</taxon>
        <taxon>Ixodinae</taxon>
        <taxon>Ixodes</taxon>
    </lineage>
</organism>
<protein>
    <submittedName>
        <fullName evidence="1">Putative secreted protein</fullName>
    </submittedName>
</protein>
<dbReference type="AlphaFoldDB" id="A0A6B0TR94"/>
<reference evidence="1" key="1">
    <citation type="submission" date="2019-12" db="EMBL/GenBank/DDBJ databases">
        <title>An insight into the sialome of adult female Ixodes ricinus ticks feeding for 6 days.</title>
        <authorList>
            <person name="Perner J."/>
            <person name="Ribeiro J.M.C."/>
        </authorList>
    </citation>
    <scope>NUCLEOTIDE SEQUENCE</scope>
    <source>
        <strain evidence="1">Semi-engorged</strain>
        <tissue evidence="1">Salivary glands</tissue>
    </source>
</reference>
<dbReference type="EMBL" id="GIFC01000336">
    <property type="protein sequence ID" value="MXU82419.1"/>
    <property type="molecule type" value="Transcribed_RNA"/>
</dbReference>
<accession>A0A6B0TR94</accession>
<proteinExistence type="predicted"/>
<evidence type="ECO:0000313" key="1">
    <source>
        <dbReference type="EMBL" id="MXU82419.1"/>
    </source>
</evidence>
<name>A0A6B0TR94_IXORI</name>
<sequence>MFPMGFRKSAYSSLTTATLAASHALAVPSHACTKVFRCPWKVLWCRPRCDKFMHAQKSESAVTPFPIA</sequence>